<reference evidence="5" key="1">
    <citation type="thesis" date="2020" institute="ProQuest LLC" country="789 East Eisenhower Parkway, Ann Arbor, MI, USA">
        <title>Comparative Genomics and Chromosome Evolution.</title>
        <authorList>
            <person name="Mudd A.B."/>
        </authorList>
    </citation>
    <scope>NUCLEOTIDE SEQUENCE</scope>
    <source>
        <strain evidence="5">Female2</strain>
        <tissue evidence="5">Blood</tissue>
    </source>
</reference>
<comment type="similarity">
    <text evidence="1">Belongs to the FAM110 family.</text>
</comment>
<keyword evidence="6" id="KW-1185">Reference proteome</keyword>
<organism evidence="5 6">
    <name type="scientific">Hymenochirus boettgeri</name>
    <name type="common">Congo dwarf clawed frog</name>
    <dbReference type="NCBI Taxonomy" id="247094"/>
    <lineage>
        <taxon>Eukaryota</taxon>
        <taxon>Metazoa</taxon>
        <taxon>Chordata</taxon>
        <taxon>Craniata</taxon>
        <taxon>Vertebrata</taxon>
        <taxon>Euteleostomi</taxon>
        <taxon>Amphibia</taxon>
        <taxon>Batrachia</taxon>
        <taxon>Anura</taxon>
        <taxon>Pipoidea</taxon>
        <taxon>Pipidae</taxon>
        <taxon>Pipinae</taxon>
        <taxon>Hymenochirus</taxon>
    </lineage>
</organism>
<protein>
    <recommendedName>
        <fullName evidence="7">Family with sequence similarity 110 member D</fullName>
    </recommendedName>
</protein>
<dbReference type="Pfam" id="PF14160">
    <property type="entry name" value="FAM110_C"/>
    <property type="match status" value="1"/>
</dbReference>
<dbReference type="AlphaFoldDB" id="A0A8T2K1R1"/>
<dbReference type="Pfam" id="PF14161">
    <property type="entry name" value="FAM110_N"/>
    <property type="match status" value="1"/>
</dbReference>
<dbReference type="PANTHER" id="PTHR14758">
    <property type="entry name" value="AGAP005440-PA"/>
    <property type="match status" value="1"/>
</dbReference>
<evidence type="ECO:0000313" key="5">
    <source>
        <dbReference type="EMBL" id="KAG8451299.1"/>
    </source>
</evidence>
<dbReference type="InterPro" id="IPR025740">
    <property type="entry name" value="FAM110"/>
</dbReference>
<proteinExistence type="inferred from homology"/>
<feature type="domain" description="Centrosome-associated FAM110 N-terminal" evidence="4">
    <location>
        <begin position="6"/>
        <end position="81"/>
    </location>
</feature>
<feature type="domain" description="Centrosome-associated FAM110 C-terminal" evidence="3">
    <location>
        <begin position="261"/>
        <end position="353"/>
    </location>
</feature>
<evidence type="ECO:0008006" key="7">
    <source>
        <dbReference type="Google" id="ProtNLM"/>
    </source>
</evidence>
<dbReference type="InterPro" id="IPR025739">
    <property type="entry name" value="FAM110_N"/>
</dbReference>
<dbReference type="InterPro" id="IPR025741">
    <property type="entry name" value="FAM110_C"/>
</dbReference>
<dbReference type="EMBL" id="JAACNH010000002">
    <property type="protein sequence ID" value="KAG8451299.1"/>
    <property type="molecule type" value="Genomic_DNA"/>
</dbReference>
<evidence type="ECO:0000259" key="4">
    <source>
        <dbReference type="Pfam" id="PF14161"/>
    </source>
</evidence>
<dbReference type="PANTHER" id="PTHR14758:SF3">
    <property type="entry name" value="PROTEIN FAM110D"/>
    <property type="match status" value="1"/>
</dbReference>
<name>A0A8T2K1R1_9PIPI</name>
<evidence type="ECO:0000256" key="2">
    <source>
        <dbReference type="SAM" id="MobiDB-lite"/>
    </source>
</evidence>
<evidence type="ECO:0000259" key="3">
    <source>
        <dbReference type="Pfam" id="PF14160"/>
    </source>
</evidence>
<evidence type="ECO:0000256" key="1">
    <source>
        <dbReference type="ARBA" id="ARBA00010576"/>
    </source>
</evidence>
<gene>
    <name evidence="5" type="ORF">GDO86_003500</name>
</gene>
<dbReference type="OrthoDB" id="10028183at2759"/>
<evidence type="ECO:0000313" key="6">
    <source>
        <dbReference type="Proteomes" id="UP000812440"/>
    </source>
</evidence>
<feature type="region of interest" description="Disordered" evidence="2">
    <location>
        <begin position="54"/>
        <end position="88"/>
    </location>
</feature>
<comment type="caution">
    <text evidence="5">The sequence shown here is derived from an EMBL/GenBank/DDBJ whole genome shotgun (WGS) entry which is preliminary data.</text>
</comment>
<sequence length="370" mass="41854">MTEGTTAFDRLEADKAKYVKTPKVREQRQNPAIDPTFSPTLLRKSLSSFYRQNTEDKHTYSNSPSRKIQPRTLQRHDECRQSKESSCTSNSITLMSTNTLLYETMNTLKTNHVSSIAGSPSMFKKSQTCERQTNKTTSAHYICSIDQKLDESCHGNEAASPNSPVVHPFSLRRASGKRVHRPDSLIIYRQRRDFIQTEKENNEGGGGGLVIRLLQNTPLLKRRFPLAQTSTQVCSKERPLSPMTQRKTEKSFVCQAPHLSPSEEKISREKFSLQPSELQHFFDSCGLEGSLLDLLDSVCQVGSITATGSLESVDRVSGRSVVIHEEVKEEKTPLSIIERNARVIKWIYNCQHARAVNAHRVKPNYRESTV</sequence>
<dbReference type="Proteomes" id="UP000812440">
    <property type="component" value="Chromosome 2"/>
</dbReference>
<accession>A0A8T2K1R1</accession>
<feature type="compositionally biased region" description="Basic and acidic residues" evidence="2">
    <location>
        <begin position="74"/>
        <end position="83"/>
    </location>
</feature>